<name>A0ABT9ZDA5_9BACI</name>
<proteinExistence type="predicted"/>
<evidence type="ECO:0000313" key="1">
    <source>
        <dbReference type="EMBL" id="MDQ0229995.1"/>
    </source>
</evidence>
<organism evidence="1 2">
    <name type="scientific">Metabacillus malikii</name>
    <dbReference type="NCBI Taxonomy" id="1504265"/>
    <lineage>
        <taxon>Bacteria</taxon>
        <taxon>Bacillati</taxon>
        <taxon>Bacillota</taxon>
        <taxon>Bacilli</taxon>
        <taxon>Bacillales</taxon>
        <taxon>Bacillaceae</taxon>
        <taxon>Metabacillus</taxon>
    </lineage>
</organism>
<gene>
    <name evidence="1" type="ORF">J2S19_001247</name>
</gene>
<protein>
    <submittedName>
        <fullName evidence="1">Uncharacterized protein</fullName>
    </submittedName>
</protein>
<comment type="caution">
    <text evidence="1">The sequence shown here is derived from an EMBL/GenBank/DDBJ whole genome shotgun (WGS) entry which is preliminary data.</text>
</comment>
<evidence type="ECO:0000313" key="2">
    <source>
        <dbReference type="Proteomes" id="UP001234495"/>
    </source>
</evidence>
<keyword evidence="2" id="KW-1185">Reference proteome</keyword>
<reference evidence="1 2" key="1">
    <citation type="submission" date="2023-07" db="EMBL/GenBank/DDBJ databases">
        <title>Genomic Encyclopedia of Type Strains, Phase IV (KMG-IV): sequencing the most valuable type-strain genomes for metagenomic binning, comparative biology and taxonomic classification.</title>
        <authorList>
            <person name="Goeker M."/>
        </authorList>
    </citation>
    <scope>NUCLEOTIDE SEQUENCE [LARGE SCALE GENOMIC DNA]</scope>
    <source>
        <strain evidence="1 2">DSM 29005</strain>
    </source>
</reference>
<dbReference type="EMBL" id="JAUSUD010000004">
    <property type="protein sequence ID" value="MDQ0229995.1"/>
    <property type="molecule type" value="Genomic_DNA"/>
</dbReference>
<accession>A0ABT9ZDA5</accession>
<dbReference type="Proteomes" id="UP001234495">
    <property type="component" value="Unassembled WGS sequence"/>
</dbReference>
<sequence length="43" mass="4781">MKFPPAKIMERAASESNESELASIDYSIAPNSFYLIGNTLMNE</sequence>